<protein>
    <submittedName>
        <fullName evidence="1">Uncharacterized protein</fullName>
    </submittedName>
</protein>
<accession>A0A438KB64</accession>
<gene>
    <name evidence="1" type="ORF">CK203_006594</name>
</gene>
<dbReference type="AlphaFoldDB" id="A0A438KB64"/>
<reference evidence="1 2" key="1">
    <citation type="journal article" date="2018" name="PLoS Genet.">
        <title>Population sequencing reveals clonal diversity and ancestral inbreeding in the grapevine cultivar Chardonnay.</title>
        <authorList>
            <person name="Roach M.J."/>
            <person name="Johnson D.L."/>
            <person name="Bohlmann J."/>
            <person name="van Vuuren H.J."/>
            <person name="Jones S.J."/>
            <person name="Pretorius I.S."/>
            <person name="Schmidt S.A."/>
            <person name="Borneman A.R."/>
        </authorList>
    </citation>
    <scope>NUCLEOTIDE SEQUENCE [LARGE SCALE GENOMIC DNA]</scope>
    <source>
        <strain evidence="2">cv. Chardonnay</strain>
        <tissue evidence="1">Leaf</tissue>
    </source>
</reference>
<proteinExistence type="predicted"/>
<dbReference type="EMBL" id="QGNW01000011">
    <property type="protein sequence ID" value="RVX18437.1"/>
    <property type="molecule type" value="Genomic_DNA"/>
</dbReference>
<evidence type="ECO:0000313" key="2">
    <source>
        <dbReference type="Proteomes" id="UP000288805"/>
    </source>
</evidence>
<organism evidence="1 2">
    <name type="scientific">Vitis vinifera</name>
    <name type="common">Grape</name>
    <dbReference type="NCBI Taxonomy" id="29760"/>
    <lineage>
        <taxon>Eukaryota</taxon>
        <taxon>Viridiplantae</taxon>
        <taxon>Streptophyta</taxon>
        <taxon>Embryophyta</taxon>
        <taxon>Tracheophyta</taxon>
        <taxon>Spermatophyta</taxon>
        <taxon>Magnoliopsida</taxon>
        <taxon>eudicotyledons</taxon>
        <taxon>Gunneridae</taxon>
        <taxon>Pentapetalae</taxon>
        <taxon>rosids</taxon>
        <taxon>Vitales</taxon>
        <taxon>Vitaceae</taxon>
        <taxon>Viteae</taxon>
        <taxon>Vitis</taxon>
    </lineage>
</organism>
<dbReference type="PANTHER" id="PTHR36617:SF16">
    <property type="entry name" value="OS04G0516500 PROTEIN"/>
    <property type="match status" value="1"/>
</dbReference>
<name>A0A438KB64_VITVI</name>
<dbReference type="Proteomes" id="UP000288805">
    <property type="component" value="Unassembled WGS sequence"/>
</dbReference>
<dbReference type="PANTHER" id="PTHR36617">
    <property type="entry name" value="PROTEIN, PUTATIVE-RELATED"/>
    <property type="match status" value="1"/>
</dbReference>
<evidence type="ECO:0000313" key="1">
    <source>
        <dbReference type="EMBL" id="RVX18437.1"/>
    </source>
</evidence>
<sequence length="186" mass="21129">MGRGKYGEENSPYEMGDCMWGQREGGLGLRKLGLLNRALLSKWIWRGVEGGYEETDWCWENIAFMVGKGTKIRFWTDMWCEGTALSQTFPHLFALAAHRNATVEEMWDQSSDQGGWNLRFLRNFNDWEVGMVGDLLLKLRGLRPSLEEDSVSWKGGKSGKFKVKEAYSCLVSPMDTVFSGKMHLGG</sequence>
<comment type="caution">
    <text evidence="1">The sequence shown here is derived from an EMBL/GenBank/DDBJ whole genome shotgun (WGS) entry which is preliminary data.</text>
</comment>